<reference evidence="1" key="1">
    <citation type="journal article" date="2021" name="Proc. Natl. Acad. Sci. U.S.A.">
        <title>A Catalog of Tens of Thousands of Viruses from Human Metagenomes Reveals Hidden Associations with Chronic Diseases.</title>
        <authorList>
            <person name="Tisza M.J."/>
            <person name="Buck C.B."/>
        </authorList>
    </citation>
    <scope>NUCLEOTIDE SEQUENCE</scope>
    <source>
        <strain evidence="1">CtqZP6</strain>
    </source>
</reference>
<sequence length="101" mass="11542">MEQKTLVYKDNTYRIRKMNAIEALALRSASDMKSVAGAKQFFTDVLERLEVQAGEKWLPVKQVDANVYLPAGIEEDFAGIQALVEFFMKEFLTPFFEKSAE</sequence>
<organism evidence="1">
    <name type="scientific">Phage sp. ctqZP6</name>
    <dbReference type="NCBI Taxonomy" id="2828010"/>
    <lineage>
        <taxon>Viruses</taxon>
    </lineage>
</organism>
<dbReference type="EMBL" id="BK032598">
    <property type="protein sequence ID" value="DAF50591.1"/>
    <property type="molecule type" value="Genomic_DNA"/>
</dbReference>
<evidence type="ECO:0000313" key="1">
    <source>
        <dbReference type="EMBL" id="DAF50591.1"/>
    </source>
</evidence>
<accession>A0A8S5SIU8</accession>
<proteinExistence type="predicted"/>
<protein>
    <submittedName>
        <fullName evidence="1">Uncharacterized protein</fullName>
    </submittedName>
</protein>
<name>A0A8S5SIU8_9VIRU</name>